<dbReference type="InterPro" id="IPR055259">
    <property type="entry name" value="YkvP/CgeB_Glyco_trans-like"/>
</dbReference>
<feature type="domain" description="Spore protein YkvP/CgeB glycosyl transferase-like" evidence="1">
    <location>
        <begin position="203"/>
        <end position="346"/>
    </location>
</feature>
<dbReference type="RefSeq" id="WP_209768287.1">
    <property type="nucleotide sequence ID" value="NZ_JAGINP010000014.1"/>
</dbReference>
<sequence>MKIVIFGLTISSSWGNGHATLWRGLVKALVRRGNRVVFFERDVPYYAEHRDLWEIPGGELVLYSDWESVAADAQRHADEADVAMVTSYCPDGEAASHMVLGSKAQRTVFYDLDTPVTLARLEAGERPAYLPAEGLGGFDTVLSYTGGRALEELKTRLGARHVAPLYGWVDPEVHRPVDPVKTYLGDLSYLGTYAEDRQAALEALFIEPARRLARRRFVIGGAQYPDSFPWTSNIHFVRHLPPAEHPAFFCSSTLTLNVTRDAMKRMGWCPSGRLFEAAACGVPLISDHWEGLEAFFEPGRDILVARETDDVTTAMMLPRDHLAQLARRARERTLEEHTAERRVRELRSILDIKGGGDD</sequence>
<keyword evidence="3" id="KW-1185">Reference proteome</keyword>
<accession>A0ABS4SNT7</accession>
<reference evidence="2 3" key="1">
    <citation type="submission" date="2021-03" db="EMBL/GenBank/DDBJ databases">
        <title>Genomic Encyclopedia of Type Strains, Phase III (KMG-III): the genomes of soil and plant-associated and newly described type strains.</title>
        <authorList>
            <person name="Whitman W."/>
        </authorList>
    </citation>
    <scope>NUCLEOTIDE SEQUENCE [LARGE SCALE GENOMIC DNA]</scope>
    <source>
        <strain evidence="2 3">IMMIB AFH-6</strain>
    </source>
</reference>
<protein>
    <submittedName>
        <fullName evidence="2">Spore maturation protein CgeB</fullName>
    </submittedName>
</protein>
<proteinExistence type="predicted"/>
<comment type="caution">
    <text evidence="2">The sequence shown here is derived from an EMBL/GenBank/DDBJ whole genome shotgun (WGS) entry which is preliminary data.</text>
</comment>
<dbReference type="SUPFAM" id="SSF53756">
    <property type="entry name" value="UDP-Glycosyltransferase/glycogen phosphorylase"/>
    <property type="match status" value="1"/>
</dbReference>
<dbReference type="Pfam" id="PF13524">
    <property type="entry name" value="Glyco_trans_1_2"/>
    <property type="match status" value="1"/>
</dbReference>
<evidence type="ECO:0000259" key="1">
    <source>
        <dbReference type="Pfam" id="PF13524"/>
    </source>
</evidence>
<evidence type="ECO:0000313" key="3">
    <source>
        <dbReference type="Proteomes" id="UP000781958"/>
    </source>
</evidence>
<evidence type="ECO:0000313" key="2">
    <source>
        <dbReference type="EMBL" id="MBP2294227.1"/>
    </source>
</evidence>
<dbReference type="Proteomes" id="UP000781958">
    <property type="component" value="Unassembled WGS sequence"/>
</dbReference>
<dbReference type="EMBL" id="JAGINP010000014">
    <property type="protein sequence ID" value="MBP2294227.1"/>
    <property type="molecule type" value="Genomic_DNA"/>
</dbReference>
<dbReference type="Gene3D" id="3.40.50.2000">
    <property type="entry name" value="Glycogen Phosphorylase B"/>
    <property type="match status" value="1"/>
</dbReference>
<organism evidence="2 3">
    <name type="scientific">Azospirillum rugosum</name>
    <dbReference type="NCBI Taxonomy" id="416170"/>
    <lineage>
        <taxon>Bacteria</taxon>
        <taxon>Pseudomonadati</taxon>
        <taxon>Pseudomonadota</taxon>
        <taxon>Alphaproteobacteria</taxon>
        <taxon>Rhodospirillales</taxon>
        <taxon>Azospirillaceae</taxon>
        <taxon>Azospirillum</taxon>
    </lineage>
</organism>
<gene>
    <name evidence="2" type="ORF">J2851_004013</name>
</gene>
<name>A0ABS4SNT7_9PROT</name>